<evidence type="ECO:0000256" key="1">
    <source>
        <dbReference type="ARBA" id="ARBA00004123"/>
    </source>
</evidence>
<name>A0A1Y2EVC3_9FUNG</name>
<evidence type="ECO:0000256" key="3">
    <source>
        <dbReference type="ARBA" id="ARBA00022454"/>
    </source>
</evidence>
<dbReference type="SUPFAM" id="SSF52113">
    <property type="entry name" value="BRCT domain"/>
    <property type="match status" value="1"/>
</dbReference>
<dbReference type="Pfam" id="PF00533">
    <property type="entry name" value="BRCT"/>
    <property type="match status" value="1"/>
</dbReference>
<feature type="region of interest" description="Disordered" evidence="9">
    <location>
        <begin position="931"/>
        <end position="951"/>
    </location>
</feature>
<feature type="compositionally biased region" description="Basic and acidic residues" evidence="9">
    <location>
        <begin position="575"/>
        <end position="597"/>
    </location>
</feature>
<dbReference type="SUPFAM" id="SSF49879">
    <property type="entry name" value="SMAD/FHA domain"/>
    <property type="match status" value="1"/>
</dbReference>
<dbReference type="InterPro" id="IPR036420">
    <property type="entry name" value="BRCT_dom_sf"/>
</dbReference>
<dbReference type="PROSITE" id="PS50172">
    <property type="entry name" value="BRCT"/>
    <property type="match status" value="1"/>
</dbReference>
<protein>
    <recommendedName>
        <fullName evidence="14">FHA domain-containing protein</fullName>
    </recommendedName>
</protein>
<comment type="subcellular location">
    <subcellularLocation>
        <location evidence="2">Chromosome</location>
    </subcellularLocation>
    <subcellularLocation>
        <location evidence="1">Nucleus</location>
    </subcellularLocation>
</comment>
<feature type="region of interest" description="Disordered" evidence="9">
    <location>
        <begin position="981"/>
        <end position="1003"/>
    </location>
</feature>
<evidence type="ECO:0000256" key="8">
    <source>
        <dbReference type="ARBA" id="ARBA00044757"/>
    </source>
</evidence>
<dbReference type="GO" id="GO:0005694">
    <property type="term" value="C:chromosome"/>
    <property type="evidence" value="ECO:0007669"/>
    <property type="project" value="UniProtKB-SubCell"/>
</dbReference>
<keyword evidence="7" id="KW-0131">Cell cycle</keyword>
<reference evidence="12 13" key="1">
    <citation type="submission" date="2016-08" db="EMBL/GenBank/DDBJ databases">
        <title>A Parts List for Fungal Cellulosomes Revealed by Comparative Genomics.</title>
        <authorList>
            <consortium name="DOE Joint Genome Institute"/>
            <person name="Haitjema C.H."/>
            <person name="Gilmore S.P."/>
            <person name="Henske J.K."/>
            <person name="Solomon K.V."/>
            <person name="De Groot R."/>
            <person name="Kuo A."/>
            <person name="Mondo S.J."/>
            <person name="Salamov A.A."/>
            <person name="Labutti K."/>
            <person name="Zhao Z."/>
            <person name="Chiniquy J."/>
            <person name="Barry K."/>
            <person name="Brewer H.M."/>
            <person name="Purvine S.O."/>
            <person name="Wright A.T."/>
            <person name="Boxma B."/>
            <person name="Van Alen T."/>
            <person name="Hackstein J.H."/>
            <person name="Baker S.E."/>
            <person name="Grigoriev I.V."/>
            <person name="O'Malley M.A."/>
        </authorList>
    </citation>
    <scope>NUCLEOTIDE SEQUENCE [LARGE SCALE GENOMIC DNA]</scope>
    <source>
        <strain evidence="12 13">G1</strain>
    </source>
</reference>
<evidence type="ECO:0000256" key="7">
    <source>
        <dbReference type="ARBA" id="ARBA00023306"/>
    </source>
</evidence>
<evidence type="ECO:0000256" key="9">
    <source>
        <dbReference type="SAM" id="MobiDB-lite"/>
    </source>
</evidence>
<gene>
    <name evidence="12" type="ORF">LY90DRAFT_665815</name>
</gene>
<keyword evidence="4" id="KW-0227">DNA damage</keyword>
<feature type="region of interest" description="Disordered" evidence="9">
    <location>
        <begin position="704"/>
        <end position="740"/>
    </location>
</feature>
<dbReference type="GO" id="GO:0000724">
    <property type="term" value="P:double-strand break repair via homologous recombination"/>
    <property type="evidence" value="ECO:0007669"/>
    <property type="project" value="TreeGrafter"/>
</dbReference>
<feature type="compositionally biased region" description="Low complexity" evidence="9">
    <location>
        <begin position="704"/>
        <end position="724"/>
    </location>
</feature>
<dbReference type="Gene3D" id="3.40.50.10980">
    <property type="entry name" value="Nibrin, BRCT2 domain"/>
    <property type="match status" value="1"/>
</dbReference>
<feature type="region of interest" description="Disordered" evidence="9">
    <location>
        <begin position="568"/>
        <end position="597"/>
    </location>
</feature>
<evidence type="ECO:0008006" key="14">
    <source>
        <dbReference type="Google" id="ProtNLM"/>
    </source>
</evidence>
<feature type="region of interest" description="Disordered" evidence="9">
    <location>
        <begin position="384"/>
        <end position="405"/>
    </location>
</feature>
<dbReference type="OrthoDB" id="552194at2759"/>
<dbReference type="Gene3D" id="3.40.50.10190">
    <property type="entry name" value="BRCT domain"/>
    <property type="match status" value="1"/>
</dbReference>
<dbReference type="SMART" id="SM00292">
    <property type="entry name" value="BRCT"/>
    <property type="match status" value="1"/>
</dbReference>
<comment type="similarity">
    <text evidence="8">Belongs to the Nibrin family.</text>
</comment>
<dbReference type="InterPro" id="IPR040227">
    <property type="entry name" value="Nibrin-rel"/>
</dbReference>
<dbReference type="SMART" id="SM00240">
    <property type="entry name" value="FHA"/>
    <property type="match status" value="1"/>
</dbReference>
<feature type="domain" description="FHA" evidence="10">
    <location>
        <begin position="21"/>
        <end position="82"/>
    </location>
</feature>
<accession>A0A1Y2EVC3</accession>
<evidence type="ECO:0000256" key="4">
    <source>
        <dbReference type="ARBA" id="ARBA00022763"/>
    </source>
</evidence>
<evidence type="ECO:0000313" key="13">
    <source>
        <dbReference type="Proteomes" id="UP000193920"/>
    </source>
</evidence>
<keyword evidence="3" id="KW-0158">Chromosome</keyword>
<dbReference type="PROSITE" id="PS50006">
    <property type="entry name" value="FHA_DOMAIN"/>
    <property type="match status" value="1"/>
</dbReference>
<dbReference type="PANTHER" id="PTHR12162">
    <property type="entry name" value="NIBRIN-RELATED"/>
    <property type="match status" value="1"/>
</dbReference>
<dbReference type="GO" id="GO:0030870">
    <property type="term" value="C:Mre11 complex"/>
    <property type="evidence" value="ECO:0007669"/>
    <property type="project" value="InterPro"/>
</dbReference>
<evidence type="ECO:0000256" key="5">
    <source>
        <dbReference type="ARBA" id="ARBA00023204"/>
    </source>
</evidence>
<dbReference type="PANTHER" id="PTHR12162:SF0">
    <property type="entry name" value="NIBRIN"/>
    <property type="match status" value="1"/>
</dbReference>
<feature type="compositionally biased region" description="Low complexity" evidence="9">
    <location>
        <begin position="462"/>
        <end position="505"/>
    </location>
</feature>
<evidence type="ECO:0000259" key="11">
    <source>
        <dbReference type="PROSITE" id="PS50172"/>
    </source>
</evidence>
<comment type="caution">
    <text evidence="12">The sequence shown here is derived from an EMBL/GenBank/DDBJ whole genome shotgun (WGS) entry which is preliminary data.</text>
</comment>
<dbReference type="InterPro" id="IPR000253">
    <property type="entry name" value="FHA_dom"/>
</dbReference>
<feature type="region of interest" description="Disordered" evidence="9">
    <location>
        <begin position="457"/>
        <end position="534"/>
    </location>
</feature>
<dbReference type="Proteomes" id="UP000193920">
    <property type="component" value="Unassembled WGS sequence"/>
</dbReference>
<dbReference type="InterPro" id="IPR043014">
    <property type="entry name" value="Nibrin_BRCT2_sf"/>
</dbReference>
<dbReference type="Gene3D" id="2.60.200.20">
    <property type="match status" value="1"/>
</dbReference>
<evidence type="ECO:0000313" key="12">
    <source>
        <dbReference type="EMBL" id="ORY75509.1"/>
    </source>
</evidence>
<keyword evidence="6" id="KW-0539">Nucleus</keyword>
<feature type="region of interest" description="Disordered" evidence="9">
    <location>
        <begin position="611"/>
        <end position="633"/>
    </location>
</feature>
<keyword evidence="13" id="KW-1185">Reference proteome</keyword>
<dbReference type="InterPro" id="IPR032429">
    <property type="entry name" value="Nibrin_BRCT2"/>
</dbReference>
<organism evidence="12 13">
    <name type="scientific">Neocallimastix californiae</name>
    <dbReference type="NCBI Taxonomy" id="1754190"/>
    <lineage>
        <taxon>Eukaryota</taxon>
        <taxon>Fungi</taxon>
        <taxon>Fungi incertae sedis</taxon>
        <taxon>Chytridiomycota</taxon>
        <taxon>Chytridiomycota incertae sedis</taxon>
        <taxon>Neocallimastigomycetes</taxon>
        <taxon>Neocallimastigales</taxon>
        <taxon>Neocallimastigaceae</taxon>
        <taxon>Neocallimastix</taxon>
    </lineage>
</organism>
<feature type="compositionally biased region" description="Polar residues" evidence="9">
    <location>
        <begin position="384"/>
        <end position="401"/>
    </location>
</feature>
<dbReference type="AlphaFoldDB" id="A0A1Y2EVC3"/>
<keyword evidence="5" id="KW-0234">DNA repair</keyword>
<dbReference type="GO" id="GO:0003684">
    <property type="term" value="F:damaged DNA binding"/>
    <property type="evidence" value="ECO:0007669"/>
    <property type="project" value="TreeGrafter"/>
</dbReference>
<dbReference type="Pfam" id="PF16508">
    <property type="entry name" value="NIBRIN_BRCT_II"/>
    <property type="match status" value="1"/>
</dbReference>
<dbReference type="CDD" id="cd22667">
    <property type="entry name" value="FHA_NBN"/>
    <property type="match status" value="1"/>
</dbReference>
<dbReference type="CDD" id="cd17741">
    <property type="entry name" value="BRCT_nibrin"/>
    <property type="match status" value="1"/>
</dbReference>
<evidence type="ECO:0000256" key="2">
    <source>
        <dbReference type="ARBA" id="ARBA00004286"/>
    </source>
</evidence>
<feature type="compositionally biased region" description="Low complexity" evidence="9">
    <location>
        <begin position="611"/>
        <end position="627"/>
    </location>
</feature>
<dbReference type="Pfam" id="PF00498">
    <property type="entry name" value="FHA"/>
    <property type="match status" value="1"/>
</dbReference>
<feature type="region of interest" description="Disordered" evidence="9">
    <location>
        <begin position="783"/>
        <end position="808"/>
    </location>
</feature>
<dbReference type="GO" id="GO:0007095">
    <property type="term" value="P:mitotic G2 DNA damage checkpoint signaling"/>
    <property type="evidence" value="ECO:0007669"/>
    <property type="project" value="InterPro"/>
</dbReference>
<dbReference type="EMBL" id="MCOG01000025">
    <property type="protein sequence ID" value="ORY75509.1"/>
    <property type="molecule type" value="Genomic_DNA"/>
</dbReference>
<dbReference type="InterPro" id="IPR001357">
    <property type="entry name" value="BRCT_dom"/>
</dbReference>
<sequence length="1003" mass="114917">MWILEDLKKKNYIWLKPGLTITIGRKDCDVLILNDRSVSRQHAKIFVEKAGITKTNDPDYKPQVILKDLDSKFGTSVNSERINGSIILSDDNDIKFGAFSEYRLKYIPIIICFSSLSSVEKAELTALAVKNGVTLTKSWTSNCTHLIMNKIKVTQKVILALVYNKEIVNMKWLEDFENCNFKDFRIPNESNFFPTIGKNEVFEKLTPEVFKPNDKRKNLYSGITFIIFSLNQYNKLASIIKAANGSIVSLYDKIKENKIKNISDLISIIKRYNNTCMVEPSNDINTEMKQIIIDTAKFLNQRLIDDSEIGFSVIYASTEVFTNKDILLVDNQKIKIKETQYLPTLANNSLIFNPNSNMFSKSSYFSINQNLNLNDKDNVNSINDNKQNIKQSTDIPTTSNKSIEDDTDLTTKHNISTNYDNSFDNNLFDDKFFSQLISPTKKSNDDTTIKKDIDDNIKINKNDNGNNNKDNNINNNNGNENDTNINNNDGNENDNDINNNDGNNNDDNDNFKYKNNNNIKNNEESVISTNEKKSPMENITKFDVKENSNKSEKSQNISLFWDNLLDITSDDENNEDNKSEFNKDNRNENSEDNKSEDIKENIKEKIIISNSNNDNKNNVNKVNISNNKKNDNKVNITNSKYNENGLSKIESFNKISNNSLNNSIDNIIINKSSINSNDNFLFSSTNFNSEDENESSEILNKVNNINNSNNDNENGNKKGNLNNNDNDHNDNDNNSFLIEGNDNEVTDIPFFYKYDIFMNNNNNSNNNDDNNLNINNNNVIEDTGKSVQESNKKRDINTAFDDDDDENNDEINKVIQNARNDLQMINELEIEAVVSFSDNLIPNKNINLKSNKSNDNQNGGINFKKFKKSKFIKSNDTIYRDSLFYYEANKISEEWLMGNEINEQEKLTSEAILVKTNTLTSSRKDGDIISMLSHNTNKDSNNNNNNIDDDSMLVVDDNENIYLSEKDVDKRKLNKKSNKKQIPNEFIISDSDDESDDDKFIWN</sequence>
<evidence type="ECO:0000256" key="6">
    <source>
        <dbReference type="ARBA" id="ARBA00023242"/>
    </source>
</evidence>
<evidence type="ECO:0000259" key="10">
    <source>
        <dbReference type="PROSITE" id="PS50006"/>
    </source>
</evidence>
<proteinExistence type="inferred from homology"/>
<feature type="domain" description="BRCT" evidence="11">
    <location>
        <begin position="110"/>
        <end position="175"/>
    </location>
</feature>
<dbReference type="InterPro" id="IPR008984">
    <property type="entry name" value="SMAD_FHA_dom_sf"/>
</dbReference>
<dbReference type="STRING" id="1754190.A0A1Y2EVC3"/>